<organism evidence="11">
    <name type="scientific">Spathaspora passalidarum (strain NRRL Y-27907 / 11-Y1)</name>
    <dbReference type="NCBI Taxonomy" id="619300"/>
    <lineage>
        <taxon>Eukaryota</taxon>
        <taxon>Fungi</taxon>
        <taxon>Dikarya</taxon>
        <taxon>Ascomycota</taxon>
        <taxon>Saccharomycotina</taxon>
        <taxon>Pichiomycetes</taxon>
        <taxon>Debaryomycetaceae</taxon>
        <taxon>Spathaspora</taxon>
    </lineage>
</organism>
<evidence type="ECO:0000256" key="3">
    <source>
        <dbReference type="ARBA" id="ARBA00022448"/>
    </source>
</evidence>
<keyword evidence="4" id="KW-0138">CF(0)</keyword>
<protein>
    <submittedName>
        <fullName evidence="10">Protein associated with mitochondrial ATP synthase</fullName>
    </submittedName>
</protein>
<evidence type="ECO:0000256" key="6">
    <source>
        <dbReference type="ARBA" id="ARBA00023065"/>
    </source>
</evidence>
<evidence type="ECO:0000256" key="4">
    <source>
        <dbReference type="ARBA" id="ARBA00022547"/>
    </source>
</evidence>
<reference evidence="10 11" key="1">
    <citation type="journal article" date="2011" name="Proc. Natl. Acad. Sci. U.S.A.">
        <title>Comparative genomics of xylose-fermenting fungi for enhanced biofuel production.</title>
        <authorList>
            <person name="Wohlbach D.J."/>
            <person name="Kuo A."/>
            <person name="Sato T.K."/>
            <person name="Potts K.M."/>
            <person name="Salamov A.A."/>
            <person name="LaButti K.M."/>
            <person name="Sun H."/>
            <person name="Clum A."/>
            <person name="Pangilinan J.L."/>
            <person name="Lindquist E.A."/>
            <person name="Lucas S."/>
            <person name="Lapidus A."/>
            <person name="Jin M."/>
            <person name="Gunawan C."/>
            <person name="Balan V."/>
            <person name="Dale B.E."/>
            <person name="Jeffries T.W."/>
            <person name="Zinkel R."/>
            <person name="Barry K.W."/>
            <person name="Grigoriev I.V."/>
            <person name="Gasch A.P."/>
        </authorList>
    </citation>
    <scope>NUCLEOTIDE SEQUENCE [LARGE SCALE GENOMIC DNA]</scope>
    <source>
        <strain evidence="11">NRRL Y-27907 / 11-Y1</strain>
    </source>
</reference>
<dbReference type="OMA" id="CAQAYLN"/>
<dbReference type="InterPro" id="IPR006808">
    <property type="entry name" value="ATP_synth_F0_gsu_mt"/>
</dbReference>
<gene>
    <name evidence="10" type="ORF">SPAPADRAFT_139759</name>
</gene>
<keyword evidence="9" id="KW-0066">ATP synthesis</keyword>
<dbReference type="GeneID" id="18870237"/>
<dbReference type="GO" id="GO:0065003">
    <property type="term" value="P:protein-containing complex assembly"/>
    <property type="evidence" value="ECO:0007669"/>
    <property type="project" value="EnsemblFungi"/>
</dbReference>
<evidence type="ECO:0000256" key="2">
    <source>
        <dbReference type="ARBA" id="ARBA00005699"/>
    </source>
</evidence>
<dbReference type="FunCoup" id="G3ANB5">
    <property type="interactions" value="90"/>
</dbReference>
<evidence type="ECO:0000256" key="1">
    <source>
        <dbReference type="ARBA" id="ARBA00004325"/>
    </source>
</evidence>
<dbReference type="AlphaFoldDB" id="G3ANB5"/>
<comment type="similarity">
    <text evidence="2">Belongs to the ATPase g subunit family.</text>
</comment>
<accession>G3ANB5</accession>
<dbReference type="GO" id="GO:0042407">
    <property type="term" value="P:cristae formation"/>
    <property type="evidence" value="ECO:0007669"/>
    <property type="project" value="EnsemblFungi"/>
</dbReference>
<keyword evidence="8" id="KW-0472">Membrane</keyword>
<evidence type="ECO:0000313" key="10">
    <source>
        <dbReference type="EMBL" id="EGW32498.1"/>
    </source>
</evidence>
<comment type="subcellular location">
    <subcellularLocation>
        <location evidence="1">Mitochondrion membrane</location>
    </subcellularLocation>
</comment>
<proteinExistence type="inferred from homology"/>
<dbReference type="HOGENOM" id="CLU_083674_1_0_1"/>
<sequence length="126" mass="13853">MSAIVSKVTGFVNCAIQKSTQLTNCAVYWGKVGGELAKAVYKKEGLAPPSVQEFQNFYANIFKTIKSSSQREAIANKVFNFQPGPQCAVKAGVYGIQLLAFFSVGEIIGRRQLVGYPHFGEEEHHH</sequence>
<dbReference type="RefSeq" id="XP_007375774.1">
    <property type="nucleotide sequence ID" value="XM_007375712.1"/>
</dbReference>
<keyword evidence="7" id="KW-0496">Mitochondrion</keyword>
<evidence type="ECO:0000256" key="5">
    <source>
        <dbReference type="ARBA" id="ARBA00022781"/>
    </source>
</evidence>
<dbReference type="Proteomes" id="UP000000709">
    <property type="component" value="Unassembled WGS sequence"/>
</dbReference>
<dbReference type="KEGG" id="spaa:SPAPADRAFT_139759"/>
<dbReference type="GO" id="GO:0045259">
    <property type="term" value="C:proton-transporting ATP synthase complex"/>
    <property type="evidence" value="ECO:0007669"/>
    <property type="project" value="UniProtKB-KW"/>
</dbReference>
<dbReference type="eggNOG" id="KOG4103">
    <property type="taxonomic scope" value="Eukaryota"/>
</dbReference>
<dbReference type="Pfam" id="PF04718">
    <property type="entry name" value="ATP-synt_G"/>
    <property type="match status" value="1"/>
</dbReference>
<keyword evidence="6" id="KW-0406">Ion transport</keyword>
<dbReference type="InParanoid" id="G3ANB5"/>
<dbReference type="GO" id="GO:0005743">
    <property type="term" value="C:mitochondrial inner membrane"/>
    <property type="evidence" value="ECO:0007669"/>
    <property type="project" value="EnsemblFungi"/>
</dbReference>
<dbReference type="GO" id="GO:0046933">
    <property type="term" value="F:proton-transporting ATP synthase activity, rotational mechanism"/>
    <property type="evidence" value="ECO:0007669"/>
    <property type="project" value="EnsemblFungi"/>
</dbReference>
<evidence type="ECO:0000256" key="8">
    <source>
        <dbReference type="ARBA" id="ARBA00023136"/>
    </source>
</evidence>
<dbReference type="OrthoDB" id="437at2759"/>
<dbReference type="EMBL" id="GL996502">
    <property type="protein sequence ID" value="EGW32498.1"/>
    <property type="molecule type" value="Genomic_DNA"/>
</dbReference>
<keyword evidence="5" id="KW-0375">Hydrogen ion transport</keyword>
<evidence type="ECO:0000313" key="11">
    <source>
        <dbReference type="Proteomes" id="UP000000709"/>
    </source>
</evidence>
<name>G3ANB5_SPAPN</name>
<dbReference type="STRING" id="619300.G3ANB5"/>
<evidence type="ECO:0000256" key="9">
    <source>
        <dbReference type="ARBA" id="ARBA00023310"/>
    </source>
</evidence>
<keyword evidence="11" id="KW-1185">Reference proteome</keyword>
<evidence type="ECO:0000256" key="7">
    <source>
        <dbReference type="ARBA" id="ARBA00023128"/>
    </source>
</evidence>
<keyword evidence="3" id="KW-0813">Transport</keyword>